<reference evidence="2 3" key="1">
    <citation type="submission" date="2024-02" db="EMBL/GenBank/DDBJ databases">
        <authorList>
            <person name="Chen Y."/>
            <person name="Shah S."/>
            <person name="Dougan E. K."/>
            <person name="Thang M."/>
            <person name="Chan C."/>
        </authorList>
    </citation>
    <scope>NUCLEOTIDE SEQUENCE [LARGE SCALE GENOMIC DNA]</scope>
</reference>
<organism evidence="2 3">
    <name type="scientific">Durusdinium trenchii</name>
    <dbReference type="NCBI Taxonomy" id="1381693"/>
    <lineage>
        <taxon>Eukaryota</taxon>
        <taxon>Sar</taxon>
        <taxon>Alveolata</taxon>
        <taxon>Dinophyceae</taxon>
        <taxon>Suessiales</taxon>
        <taxon>Symbiodiniaceae</taxon>
        <taxon>Durusdinium</taxon>
    </lineage>
</organism>
<evidence type="ECO:0000256" key="1">
    <source>
        <dbReference type="SAM" id="MobiDB-lite"/>
    </source>
</evidence>
<accession>A0ABP0QBG5</accession>
<dbReference type="PANTHER" id="PTHR21301">
    <property type="entry name" value="REVERSE TRANSCRIPTASE"/>
    <property type="match status" value="1"/>
</dbReference>
<evidence type="ECO:0008006" key="4">
    <source>
        <dbReference type="Google" id="ProtNLM"/>
    </source>
</evidence>
<keyword evidence="3" id="KW-1185">Reference proteome</keyword>
<feature type="non-terminal residue" evidence="2">
    <location>
        <position position="952"/>
    </location>
</feature>
<evidence type="ECO:0000313" key="2">
    <source>
        <dbReference type="EMBL" id="CAK9085205.1"/>
    </source>
</evidence>
<comment type="caution">
    <text evidence="2">The sequence shown here is derived from an EMBL/GenBank/DDBJ whole genome shotgun (WGS) entry which is preliminary data.</text>
</comment>
<name>A0ABP0QBG5_9DINO</name>
<evidence type="ECO:0000313" key="3">
    <source>
        <dbReference type="Proteomes" id="UP001642464"/>
    </source>
</evidence>
<dbReference type="PANTHER" id="PTHR21301:SF10">
    <property type="entry name" value="REVERSE TRANSCRIPTASE DOMAIN-CONTAINING PROTEIN"/>
    <property type="match status" value="1"/>
</dbReference>
<dbReference type="EMBL" id="CAXAMM010039256">
    <property type="protein sequence ID" value="CAK9085205.1"/>
    <property type="molecule type" value="Genomic_DNA"/>
</dbReference>
<protein>
    <recommendedName>
        <fullName evidence="4">Reverse transcriptase domain-containing protein</fullName>
    </recommendedName>
</protein>
<gene>
    <name evidence="2" type="ORF">SCF082_LOCUS40371</name>
</gene>
<sequence length="952" mass="108281">EAPIMSYSIRSPTGETDDSDADAANPKSKAMPTFGQSTKWLDEWKEAAADPDRTLLPSEVEHPPKIPSTITRATDKLLKQFIDEMFRALQKPYTTSNKSSIFIKADKTIVQNIGVAFAQADLLDLTLARGTRGYYIERDQTLTITTPTGFPRKPPFKDAGGVHHIYLTQHRTDWSNIPMILKDQLCRPASWGRDERGIPKQFPSYGFFGYAAEMNGHDLEAYAVTLTSANLNKIGKGLGPSGILGVIQGPQICKMEAGGNDALQRACKYHGISRGKDGACATNSAHSTVSYVMANHSFPTSDVTWASKSTADQKQFGTFSLWRKLRWKTTPSRVRDALRHPQFHHRAKLWTIIQDLGSNTLRRFEMERHIRSNDFGLQGCYFIRRLANNLGEPQKSYALNAIDRAITFWKGPRVHRPIPLRAPWLLAEQWSRKLRKLMTSHSHQVQYFNITLQAPSTSIVFTKYPSVMDSLCNFKDIASQWAAAEAPLCACEHLRPFSRLEPSDHTQHLYINGDDITHLHTKHPAAFVSIATGSLQNKIFPPKKDIFDSLKEAFRVWTHKNRLPPMPLRILEEIWNTAWPSHSTNLQQHITHRDIVAFRKLFPHAVFHNEDKRASSLRIYCPHLYYQCLTKTFSDPAIFRTLSDDPTTIVMNTVTKLQRRFRRQYPWALGKGRDLPNAYVLPKRKKQFTQGRPIVSFVSAPFRPTLNCVAKLLYNLIALAFPHNLAKGFFTSVDTSRFVDSWYLTLRYLSSKMSTGPDEILSVNPKKGNTPGDVVKGRTCRTLNVTRKIYIRDIESIITMSLQMTQFSIGNKVFEQIRGSPMGSPLSPALCLMVVALSEEVWYRTFQTTLATLDLSSRLLRYVDNRLCLVNRSWLDDPAFTTFLHPMFYGEPIVLETEPDQEFLGFCIEFNPFALRYSPPRDRSQVMAPFSVLSHCTACTEMLAFLKKTFNP</sequence>
<dbReference type="Proteomes" id="UP001642464">
    <property type="component" value="Unassembled WGS sequence"/>
</dbReference>
<feature type="region of interest" description="Disordered" evidence="1">
    <location>
        <begin position="1"/>
        <end position="35"/>
    </location>
</feature>
<proteinExistence type="predicted"/>
<feature type="non-terminal residue" evidence="2">
    <location>
        <position position="1"/>
    </location>
</feature>